<accession>A0A6J7J8X3</accession>
<dbReference type="InterPro" id="IPR036291">
    <property type="entry name" value="NAD(P)-bd_dom_sf"/>
</dbReference>
<dbReference type="AlphaFoldDB" id="A0A6J7J8X3"/>
<dbReference type="Gene3D" id="3.40.50.720">
    <property type="entry name" value="NAD(P)-binding Rossmann-like Domain"/>
    <property type="match status" value="1"/>
</dbReference>
<name>A0A6J7J8X3_9ZZZZ</name>
<dbReference type="Pfam" id="PF01370">
    <property type="entry name" value="Epimerase"/>
    <property type="match status" value="1"/>
</dbReference>
<sequence length="344" mass="36962">MGRVVLVTGVSRHLGGTLARLLSEHPDVDHVIGVDVVAPPHTIAEAEFVQADIRNPVIAGVMSSASVDTVVHMGVISTPTQAGGRSAMKEINVIGTMQLLAACQKSTTMAKLVVKSSTSVYGSGPRDPALFTEDMDPRHSPRSGWAKDNVEVEGYVRGFSRRRPDVSVSTLRLANIVGPRISTSMIDYFSLPVVPTILGHDSRLQFVHEDDSVDALITATVNDRPGIVNVAGGGMLMLSQAIRRAGRASAPIAAPLMPVVARMLKQSGLADFSSEQVRFLTWGRGVDTRRMRTVLGFEPRYSTVEAFDSFVAAHHLNSVLPPERAVALEAQVIDLLSRRGDRSA</sequence>
<evidence type="ECO:0000313" key="3">
    <source>
        <dbReference type="EMBL" id="CAB4939539.1"/>
    </source>
</evidence>
<evidence type="ECO:0000256" key="1">
    <source>
        <dbReference type="SAM" id="MobiDB-lite"/>
    </source>
</evidence>
<feature type="region of interest" description="Disordered" evidence="1">
    <location>
        <begin position="125"/>
        <end position="144"/>
    </location>
</feature>
<gene>
    <name evidence="3" type="ORF">UFOPK3773_00767</name>
</gene>
<dbReference type="PANTHER" id="PTHR43245:SF52">
    <property type="entry name" value="NAD-DEPENDENT EPIMERASE_DEHYDRATASE"/>
    <property type="match status" value="1"/>
</dbReference>
<dbReference type="EMBL" id="CAFBNF010000063">
    <property type="protein sequence ID" value="CAB4939539.1"/>
    <property type="molecule type" value="Genomic_DNA"/>
</dbReference>
<protein>
    <submittedName>
        <fullName evidence="3">Unannotated protein</fullName>
    </submittedName>
</protein>
<feature type="domain" description="NAD-dependent epimerase/dehydratase" evidence="2">
    <location>
        <begin position="5"/>
        <end position="231"/>
    </location>
</feature>
<organism evidence="3">
    <name type="scientific">freshwater metagenome</name>
    <dbReference type="NCBI Taxonomy" id="449393"/>
    <lineage>
        <taxon>unclassified sequences</taxon>
        <taxon>metagenomes</taxon>
        <taxon>ecological metagenomes</taxon>
    </lineage>
</organism>
<dbReference type="SUPFAM" id="SSF51735">
    <property type="entry name" value="NAD(P)-binding Rossmann-fold domains"/>
    <property type="match status" value="1"/>
</dbReference>
<proteinExistence type="predicted"/>
<reference evidence="3" key="1">
    <citation type="submission" date="2020-05" db="EMBL/GenBank/DDBJ databases">
        <authorList>
            <person name="Chiriac C."/>
            <person name="Salcher M."/>
            <person name="Ghai R."/>
            <person name="Kavagutti S V."/>
        </authorList>
    </citation>
    <scope>NUCLEOTIDE SEQUENCE</scope>
</reference>
<dbReference type="InterPro" id="IPR001509">
    <property type="entry name" value="Epimerase_deHydtase"/>
</dbReference>
<dbReference type="PANTHER" id="PTHR43245">
    <property type="entry name" value="BIFUNCTIONAL POLYMYXIN RESISTANCE PROTEIN ARNA"/>
    <property type="match status" value="1"/>
</dbReference>
<dbReference type="InterPro" id="IPR050177">
    <property type="entry name" value="Lipid_A_modif_metabolic_enz"/>
</dbReference>
<evidence type="ECO:0000259" key="2">
    <source>
        <dbReference type="Pfam" id="PF01370"/>
    </source>
</evidence>